<dbReference type="Proteomes" id="UP001227230">
    <property type="component" value="Chromosome 17"/>
</dbReference>
<dbReference type="SUPFAM" id="SSF103481">
    <property type="entry name" value="Multidrug resistance efflux transporter EmrE"/>
    <property type="match status" value="1"/>
</dbReference>
<dbReference type="EMBL" id="CP126664">
    <property type="protein sequence ID" value="WKA08007.1"/>
    <property type="molecule type" value="Genomic_DNA"/>
</dbReference>
<evidence type="ECO:0000313" key="9">
    <source>
        <dbReference type="EMBL" id="WKA08007.1"/>
    </source>
</evidence>
<comment type="subcellular location">
    <subcellularLocation>
        <location evidence="1">Cell membrane</location>
        <topology evidence="1">Multi-pass membrane protein</topology>
    </subcellularLocation>
</comment>
<keyword evidence="4 7" id="KW-0812">Transmembrane</keyword>
<sequence length="461" mass="50523">MAATYPRWKTIATTSSSDSSTLPCCFFFSTSPSPRTKRGRFATFSSLLLNPHEYHLGPAKKKKSVEIGRPHQQTVSIIHDKCISKAKVKAKFDWKKSIQKGAKSRPLWRRVLFASKKMKSIILLNVVTIVYASNIAVVKEVETIMDPAAFSAVRFAVSAIPFLPFVFRARGDVQTRNAGLELGLWISLGYLAEALGLLTSEAGRASFFSFITVIVVPLLDSMLGAIVPARTWFGVLMSVLGVAMLECSGSPPNVGDLLNFLSAIFFGIHILRTEQLSRSTKKENFLPLLGYEVCVVALLSTFWYVIGGWFDGIQDSDQASWTWAVLWDSMVAFPWIPALYTGVFSTGLCLWLEIGAMRDVSATETAIIYGLEPLWGAGFAWFLLGERWGTTGWIGAALLLGGSLTVQMFGSSSSSESIGVEDGDKEVDILVSEKQKLQTGLSASPVVIISSRKDVIDMLKK</sequence>
<feature type="transmembrane region" description="Helical" evidence="7">
    <location>
        <begin position="366"/>
        <end position="384"/>
    </location>
</feature>
<dbReference type="PANTHER" id="PTHR42920:SF10">
    <property type="entry name" value="EAMA DOMAIN-CONTAINING PROTEIN"/>
    <property type="match status" value="1"/>
</dbReference>
<evidence type="ECO:0000256" key="4">
    <source>
        <dbReference type="ARBA" id="ARBA00022692"/>
    </source>
</evidence>
<reference evidence="9 10" key="1">
    <citation type="journal article" date="2023" name="Hortic Res">
        <title>The complete reference genome for grapevine (Vitis vinifera L.) genetics and breeding.</title>
        <authorList>
            <person name="Shi X."/>
            <person name="Cao S."/>
            <person name="Wang X."/>
            <person name="Huang S."/>
            <person name="Wang Y."/>
            <person name="Liu Z."/>
            <person name="Liu W."/>
            <person name="Leng X."/>
            <person name="Peng Y."/>
            <person name="Wang N."/>
            <person name="Wang Y."/>
            <person name="Ma Z."/>
            <person name="Xu X."/>
            <person name="Zhang F."/>
            <person name="Xue H."/>
            <person name="Zhong H."/>
            <person name="Wang Y."/>
            <person name="Zhang K."/>
            <person name="Velt A."/>
            <person name="Avia K."/>
            <person name="Holtgrawe D."/>
            <person name="Grimplet J."/>
            <person name="Matus J.T."/>
            <person name="Ware D."/>
            <person name="Wu X."/>
            <person name="Wang H."/>
            <person name="Liu C."/>
            <person name="Fang Y."/>
            <person name="Rustenholz C."/>
            <person name="Cheng Z."/>
            <person name="Xiao H."/>
            <person name="Zhou Y."/>
        </authorList>
    </citation>
    <scope>NUCLEOTIDE SEQUENCE [LARGE SCALE GENOMIC DNA]</scope>
    <source>
        <strain evidence="10">cv. Pinot noir / PN40024</strain>
        <tissue evidence="9">Leaf</tissue>
    </source>
</reference>
<evidence type="ECO:0000256" key="1">
    <source>
        <dbReference type="ARBA" id="ARBA00004651"/>
    </source>
</evidence>
<feature type="transmembrane region" description="Helical" evidence="7">
    <location>
        <begin position="285"/>
        <end position="306"/>
    </location>
</feature>
<gene>
    <name evidence="9" type="ORF">VitviT2T_025771</name>
</gene>
<evidence type="ECO:0000256" key="5">
    <source>
        <dbReference type="ARBA" id="ARBA00022989"/>
    </source>
</evidence>
<evidence type="ECO:0000256" key="7">
    <source>
        <dbReference type="SAM" id="Phobius"/>
    </source>
</evidence>
<evidence type="ECO:0000256" key="3">
    <source>
        <dbReference type="ARBA" id="ARBA00022475"/>
    </source>
</evidence>
<dbReference type="InterPro" id="IPR000620">
    <property type="entry name" value="EamA_dom"/>
</dbReference>
<keyword evidence="6 7" id="KW-0472">Membrane</keyword>
<dbReference type="Pfam" id="PF00892">
    <property type="entry name" value="EamA"/>
    <property type="match status" value="2"/>
</dbReference>
<feature type="transmembrane region" description="Helical" evidence="7">
    <location>
        <begin position="205"/>
        <end position="225"/>
    </location>
</feature>
<evidence type="ECO:0000259" key="8">
    <source>
        <dbReference type="Pfam" id="PF00892"/>
    </source>
</evidence>
<feature type="transmembrane region" description="Helical" evidence="7">
    <location>
        <begin position="120"/>
        <end position="137"/>
    </location>
</feature>
<dbReference type="PANTHER" id="PTHR42920">
    <property type="entry name" value="OS03G0707200 PROTEIN-RELATED"/>
    <property type="match status" value="1"/>
</dbReference>
<feature type="domain" description="EamA" evidence="8">
    <location>
        <begin position="119"/>
        <end position="245"/>
    </location>
</feature>
<protein>
    <recommendedName>
        <fullName evidence="8">EamA domain-containing protein</fullName>
    </recommendedName>
</protein>
<evidence type="ECO:0000313" key="10">
    <source>
        <dbReference type="Proteomes" id="UP001227230"/>
    </source>
</evidence>
<feature type="domain" description="EamA" evidence="8">
    <location>
        <begin position="255"/>
        <end position="405"/>
    </location>
</feature>
<proteinExistence type="inferred from homology"/>
<evidence type="ECO:0000256" key="6">
    <source>
        <dbReference type="ARBA" id="ARBA00023136"/>
    </source>
</evidence>
<feature type="transmembrane region" description="Helical" evidence="7">
    <location>
        <begin position="257"/>
        <end position="273"/>
    </location>
</feature>
<evidence type="ECO:0000256" key="2">
    <source>
        <dbReference type="ARBA" id="ARBA00007635"/>
    </source>
</evidence>
<keyword evidence="10" id="KW-1185">Reference proteome</keyword>
<comment type="similarity">
    <text evidence="2">Belongs to the drug/metabolite transporter (DMT) superfamily. Plant drug/metabolite exporter (P-DME) (TC 2.A.7.4) family.</text>
</comment>
<dbReference type="InterPro" id="IPR051258">
    <property type="entry name" value="Diverse_Substrate_Transporter"/>
</dbReference>
<feature type="transmembrane region" description="Helical" evidence="7">
    <location>
        <begin position="390"/>
        <end position="409"/>
    </location>
</feature>
<keyword evidence="3" id="KW-1003">Cell membrane</keyword>
<feature type="transmembrane region" description="Helical" evidence="7">
    <location>
        <begin position="332"/>
        <end position="354"/>
    </location>
</feature>
<name>A0ABY9DKU5_VITVI</name>
<feature type="transmembrane region" description="Helical" evidence="7">
    <location>
        <begin position="149"/>
        <end position="167"/>
    </location>
</feature>
<dbReference type="InterPro" id="IPR037185">
    <property type="entry name" value="EmrE-like"/>
</dbReference>
<keyword evidence="5 7" id="KW-1133">Transmembrane helix</keyword>
<accession>A0ABY9DKU5</accession>
<organism evidence="9 10">
    <name type="scientific">Vitis vinifera</name>
    <name type="common">Grape</name>
    <dbReference type="NCBI Taxonomy" id="29760"/>
    <lineage>
        <taxon>Eukaryota</taxon>
        <taxon>Viridiplantae</taxon>
        <taxon>Streptophyta</taxon>
        <taxon>Embryophyta</taxon>
        <taxon>Tracheophyta</taxon>
        <taxon>Spermatophyta</taxon>
        <taxon>Magnoliopsida</taxon>
        <taxon>eudicotyledons</taxon>
        <taxon>Gunneridae</taxon>
        <taxon>Pentapetalae</taxon>
        <taxon>rosids</taxon>
        <taxon>Vitales</taxon>
        <taxon>Vitaceae</taxon>
        <taxon>Viteae</taxon>
        <taxon>Vitis</taxon>
    </lineage>
</organism>